<dbReference type="AlphaFoldDB" id="A0A5B0BKM6"/>
<organism evidence="2 3">
    <name type="scientific">Streptomyces apricus</name>
    <dbReference type="NCBI Taxonomy" id="1828112"/>
    <lineage>
        <taxon>Bacteria</taxon>
        <taxon>Bacillati</taxon>
        <taxon>Actinomycetota</taxon>
        <taxon>Actinomycetes</taxon>
        <taxon>Kitasatosporales</taxon>
        <taxon>Streptomycetaceae</taxon>
        <taxon>Streptomyces</taxon>
    </lineage>
</organism>
<feature type="compositionally biased region" description="Basic and acidic residues" evidence="1">
    <location>
        <begin position="1"/>
        <end position="11"/>
    </location>
</feature>
<name>A0A5B0BKM6_9ACTN</name>
<comment type="caution">
    <text evidence="2">The sequence shown here is derived from an EMBL/GenBank/DDBJ whole genome shotgun (WGS) entry which is preliminary data.</text>
</comment>
<dbReference type="RefSeq" id="WP_149509923.1">
    <property type="nucleotide sequence ID" value="NZ_VDFC01000013.1"/>
</dbReference>
<feature type="compositionally biased region" description="Polar residues" evidence="1">
    <location>
        <begin position="137"/>
        <end position="148"/>
    </location>
</feature>
<feature type="region of interest" description="Disordered" evidence="1">
    <location>
        <begin position="1"/>
        <end position="26"/>
    </location>
</feature>
<protein>
    <recommendedName>
        <fullName evidence="4">Tail assembly chaperone</fullName>
    </recommendedName>
</protein>
<reference evidence="2 3" key="1">
    <citation type="submission" date="2019-05" db="EMBL/GenBank/DDBJ databases">
        <authorList>
            <person name="Hariharan J."/>
            <person name="Choudoir M.J."/>
            <person name="Diebold P."/>
            <person name="Panke-Buisse K."/>
            <person name="Buckley D.H."/>
        </authorList>
    </citation>
    <scope>NUCLEOTIDE SEQUENCE [LARGE SCALE GENOMIC DNA]</scope>
    <source>
        <strain evidence="2 3">SUN51</strain>
    </source>
</reference>
<dbReference type="EMBL" id="VDFC01000013">
    <property type="protein sequence ID" value="KAA0941842.1"/>
    <property type="molecule type" value="Genomic_DNA"/>
</dbReference>
<feature type="region of interest" description="Disordered" evidence="1">
    <location>
        <begin position="119"/>
        <end position="148"/>
    </location>
</feature>
<dbReference type="Proteomes" id="UP000324965">
    <property type="component" value="Unassembled WGS sequence"/>
</dbReference>
<keyword evidence="3" id="KW-1185">Reference proteome</keyword>
<evidence type="ECO:0008006" key="4">
    <source>
        <dbReference type="Google" id="ProtNLM"/>
    </source>
</evidence>
<feature type="compositionally biased region" description="Acidic residues" evidence="1">
    <location>
        <begin position="12"/>
        <end position="26"/>
    </location>
</feature>
<evidence type="ECO:0000313" key="2">
    <source>
        <dbReference type="EMBL" id="KAA0941842.1"/>
    </source>
</evidence>
<sequence length="148" mass="16972">MTERDLRHRGDEYDEPDFDEEPEDEVDDLELDADFTGADLAKRETTKQPYRFRGPDGTVFSVPHPDLWSVRGQSALEGGDIPTWAMEVFDQDMELVQSFLDMPMGVFRPVMTKITQIANETSRAGMNRGERRASARMSRSTPKNSKRR</sequence>
<proteinExistence type="predicted"/>
<gene>
    <name evidence="2" type="ORF">FGF04_04605</name>
</gene>
<evidence type="ECO:0000256" key="1">
    <source>
        <dbReference type="SAM" id="MobiDB-lite"/>
    </source>
</evidence>
<evidence type="ECO:0000313" key="3">
    <source>
        <dbReference type="Proteomes" id="UP000324965"/>
    </source>
</evidence>
<accession>A0A5B0BKM6</accession>